<dbReference type="Pfam" id="PF02518">
    <property type="entry name" value="HATPase_c"/>
    <property type="match status" value="1"/>
</dbReference>
<organism evidence="8">
    <name type="scientific">hydrothermal vent metagenome</name>
    <dbReference type="NCBI Taxonomy" id="652676"/>
    <lineage>
        <taxon>unclassified sequences</taxon>
        <taxon>metagenomes</taxon>
        <taxon>ecological metagenomes</taxon>
    </lineage>
</organism>
<dbReference type="PRINTS" id="PR00344">
    <property type="entry name" value="BCTRLSENSOR"/>
</dbReference>
<dbReference type="InterPro" id="IPR004358">
    <property type="entry name" value="Sig_transdc_His_kin-like_C"/>
</dbReference>
<evidence type="ECO:0000256" key="4">
    <source>
        <dbReference type="ARBA" id="ARBA00022777"/>
    </source>
</evidence>
<sequence>PVAKTAIEKADSNAEKLSFIVEEMSAVVGGIKTGVKRIVKVVDSLKAFSRKESAEKIPFNLLDSLETALVLCKRVMNNNVVVDKKILESSFCVLGDSQQIEQVLINLFVNATDAMEGQKDAKITIDIRDVNGAITMRVYDNGPGISQETLEKLWEPFFTTKEAGKGTGLGLPIVRSIIEGHNGQIDVQNRAEGGLEFIIQLPAYANGD</sequence>
<evidence type="ECO:0000313" key="8">
    <source>
        <dbReference type="EMBL" id="VAW19255.1"/>
    </source>
</evidence>
<dbReference type="SUPFAM" id="SSF55874">
    <property type="entry name" value="ATPase domain of HSP90 chaperone/DNA topoisomerase II/histidine kinase"/>
    <property type="match status" value="1"/>
</dbReference>
<keyword evidence="6" id="KW-0902">Two-component regulatory system</keyword>
<dbReference type="Gene3D" id="3.30.565.10">
    <property type="entry name" value="Histidine kinase-like ATPase, C-terminal domain"/>
    <property type="match status" value="1"/>
</dbReference>
<evidence type="ECO:0000256" key="3">
    <source>
        <dbReference type="ARBA" id="ARBA00022741"/>
    </source>
</evidence>
<evidence type="ECO:0000259" key="7">
    <source>
        <dbReference type="PROSITE" id="PS50109"/>
    </source>
</evidence>
<keyword evidence="4" id="KW-0418">Kinase</keyword>
<dbReference type="GO" id="GO:0005524">
    <property type="term" value="F:ATP binding"/>
    <property type="evidence" value="ECO:0007669"/>
    <property type="project" value="UniProtKB-KW"/>
</dbReference>
<evidence type="ECO:0000256" key="1">
    <source>
        <dbReference type="ARBA" id="ARBA00022553"/>
    </source>
</evidence>
<feature type="domain" description="Histidine kinase" evidence="7">
    <location>
        <begin position="35"/>
        <end position="205"/>
    </location>
</feature>
<dbReference type="PROSITE" id="PS50109">
    <property type="entry name" value="HIS_KIN"/>
    <property type="match status" value="1"/>
</dbReference>
<evidence type="ECO:0000256" key="6">
    <source>
        <dbReference type="ARBA" id="ARBA00023012"/>
    </source>
</evidence>
<dbReference type="InterPro" id="IPR036890">
    <property type="entry name" value="HATPase_C_sf"/>
</dbReference>
<evidence type="ECO:0000256" key="2">
    <source>
        <dbReference type="ARBA" id="ARBA00022679"/>
    </source>
</evidence>
<keyword evidence="1" id="KW-0597">Phosphoprotein</keyword>
<accession>A0A3B0TKQ2</accession>
<dbReference type="InterPro" id="IPR005467">
    <property type="entry name" value="His_kinase_dom"/>
</dbReference>
<proteinExistence type="predicted"/>
<gene>
    <name evidence="8" type="ORF">MNBD_BACTEROID05-104</name>
</gene>
<dbReference type="GO" id="GO:0000160">
    <property type="term" value="P:phosphorelay signal transduction system"/>
    <property type="evidence" value="ECO:0007669"/>
    <property type="project" value="UniProtKB-KW"/>
</dbReference>
<feature type="non-terminal residue" evidence="8">
    <location>
        <position position="1"/>
    </location>
</feature>
<dbReference type="AlphaFoldDB" id="A0A3B0TKQ2"/>
<reference evidence="8" key="1">
    <citation type="submission" date="2018-06" db="EMBL/GenBank/DDBJ databases">
        <authorList>
            <person name="Zhirakovskaya E."/>
        </authorList>
    </citation>
    <scope>NUCLEOTIDE SEQUENCE</scope>
</reference>
<dbReference type="PANTHER" id="PTHR43065">
    <property type="entry name" value="SENSOR HISTIDINE KINASE"/>
    <property type="match status" value="1"/>
</dbReference>
<keyword evidence="2" id="KW-0808">Transferase</keyword>
<dbReference type="EMBL" id="UOEN01000458">
    <property type="protein sequence ID" value="VAW19255.1"/>
    <property type="molecule type" value="Genomic_DNA"/>
</dbReference>
<dbReference type="PANTHER" id="PTHR43065:SF10">
    <property type="entry name" value="PEROXIDE STRESS-ACTIVATED HISTIDINE KINASE MAK3"/>
    <property type="match status" value="1"/>
</dbReference>
<protein>
    <recommendedName>
        <fullName evidence="7">Histidine kinase domain-containing protein</fullName>
    </recommendedName>
</protein>
<name>A0A3B0TKQ2_9ZZZZ</name>
<evidence type="ECO:0000256" key="5">
    <source>
        <dbReference type="ARBA" id="ARBA00022840"/>
    </source>
</evidence>
<keyword evidence="5" id="KW-0067">ATP-binding</keyword>
<keyword evidence="3" id="KW-0547">Nucleotide-binding</keyword>
<dbReference type="InterPro" id="IPR003594">
    <property type="entry name" value="HATPase_dom"/>
</dbReference>
<dbReference type="SMART" id="SM00387">
    <property type="entry name" value="HATPase_c"/>
    <property type="match status" value="1"/>
</dbReference>
<dbReference type="GO" id="GO:0016301">
    <property type="term" value="F:kinase activity"/>
    <property type="evidence" value="ECO:0007669"/>
    <property type="project" value="UniProtKB-KW"/>
</dbReference>